<dbReference type="Gene3D" id="2.40.30.10">
    <property type="entry name" value="Translation factors"/>
    <property type="match status" value="1"/>
</dbReference>
<dbReference type="InterPro" id="IPR017927">
    <property type="entry name" value="FAD-bd_FR_type"/>
</dbReference>
<evidence type="ECO:0000256" key="4">
    <source>
        <dbReference type="ARBA" id="ARBA00048649"/>
    </source>
</evidence>
<keyword evidence="6" id="KW-0349">Heme</keyword>
<dbReference type="GO" id="GO:0008941">
    <property type="term" value="F:nitric oxide dioxygenase NAD(P)H activity"/>
    <property type="evidence" value="ECO:0007669"/>
    <property type="project" value="UniProtKB-EC"/>
</dbReference>
<sequence length="402" mass="44403">MDLEIKRPIVTKDHEAMIHNHWAIVCRGTAVFQKEKHLTPTKFFAKTFYATLFKIAPGSRPMFRSSMTVQGKALTGLVAVMATVMKADNVVETCQDLARMHARFGATKAHYSSVGTALLETLEIVSGPEWSAEIRSAYLTSYCLLYYLMLPVILETPRRPIQTSLPGHIARKDALGANTVRLLIVLDFPLRYHPGDSILLGVPLPTGEVRRSYVITSLHSPGASTFEICVQAIGEASKWLCAASLDAAVNVYWINPGVHFETDTFTSIPHRLLFISHGISVAPFFAMIKGLYAIKSQYEGDVAALQCYEGPPIAYFQRPFEGDWANCHIVTAAKFTVTGALDLTPDLAQRHLYISGPVEFVQEATRHFIEAGGAESNIVVYSFDNTPFIEEAASAQQMMITL</sequence>
<feature type="domain" description="FAD-binding FR-type" evidence="7">
    <location>
        <begin position="162"/>
        <end position="263"/>
    </location>
</feature>
<name>A0A1V9YZY2_ACHHY</name>
<keyword evidence="6" id="KW-0561">Oxygen transport</keyword>
<dbReference type="InterPro" id="IPR009050">
    <property type="entry name" value="Globin-like_sf"/>
</dbReference>
<dbReference type="SUPFAM" id="SSF63380">
    <property type="entry name" value="Riboflavin synthase domain-like"/>
    <property type="match status" value="1"/>
</dbReference>
<comment type="caution">
    <text evidence="8">The sequence shown here is derived from an EMBL/GenBank/DDBJ whole genome shotgun (WGS) entry which is preliminary data.</text>
</comment>
<comment type="similarity">
    <text evidence="6">Belongs to the globin family.</text>
</comment>
<gene>
    <name evidence="8" type="ORF">ACHHYP_04799</name>
</gene>
<dbReference type="InterPro" id="IPR039261">
    <property type="entry name" value="FNR_nucleotide-bd"/>
</dbReference>
<comment type="catalytic activity">
    <reaction evidence="4">
        <text>2 nitric oxide + NADH + 2 O2 = 2 nitrate + NAD(+) + H(+)</text>
        <dbReference type="Rhea" id="RHEA:19469"/>
        <dbReference type="ChEBI" id="CHEBI:15378"/>
        <dbReference type="ChEBI" id="CHEBI:15379"/>
        <dbReference type="ChEBI" id="CHEBI:16480"/>
        <dbReference type="ChEBI" id="CHEBI:17632"/>
        <dbReference type="ChEBI" id="CHEBI:57540"/>
        <dbReference type="ChEBI" id="CHEBI:57945"/>
        <dbReference type="EC" id="1.14.12.17"/>
    </reaction>
</comment>
<dbReference type="EC" id="1.14.12.17" evidence="2"/>
<dbReference type="InterPro" id="IPR050415">
    <property type="entry name" value="MRET"/>
</dbReference>
<dbReference type="Gene3D" id="3.40.50.80">
    <property type="entry name" value="Nucleotide-binding domain of ferredoxin-NADP reductase (FNR) module"/>
    <property type="match status" value="1"/>
</dbReference>
<dbReference type="GO" id="GO:0020037">
    <property type="term" value="F:heme binding"/>
    <property type="evidence" value="ECO:0007669"/>
    <property type="project" value="InterPro"/>
</dbReference>
<protein>
    <recommendedName>
        <fullName evidence="2">nitric oxide dioxygenase</fullName>
        <ecNumber evidence="2">1.14.12.17</ecNumber>
    </recommendedName>
</protein>
<keyword evidence="6" id="KW-0813">Transport</keyword>
<accession>A0A1V9YZY2</accession>
<evidence type="ECO:0000313" key="8">
    <source>
        <dbReference type="EMBL" id="OQR91318.1"/>
    </source>
</evidence>
<organism evidence="8 9">
    <name type="scientific">Achlya hypogyna</name>
    <name type="common">Oomycete</name>
    <name type="synonym">Protoachlya hypogyna</name>
    <dbReference type="NCBI Taxonomy" id="1202772"/>
    <lineage>
        <taxon>Eukaryota</taxon>
        <taxon>Sar</taxon>
        <taxon>Stramenopiles</taxon>
        <taxon>Oomycota</taxon>
        <taxon>Saprolegniomycetes</taxon>
        <taxon>Saprolegniales</taxon>
        <taxon>Achlyaceae</taxon>
        <taxon>Achlya</taxon>
    </lineage>
</organism>
<dbReference type="PROSITE" id="PS51384">
    <property type="entry name" value="FAD_FR"/>
    <property type="match status" value="1"/>
</dbReference>
<dbReference type="InterPro" id="IPR012292">
    <property type="entry name" value="Globin/Proto"/>
</dbReference>
<dbReference type="InterPro" id="IPR000971">
    <property type="entry name" value="Globin"/>
</dbReference>
<keyword evidence="6" id="KW-0479">Metal-binding</keyword>
<keyword evidence="6" id="KW-0408">Iron</keyword>
<comment type="catalytic activity">
    <reaction evidence="5">
        <text>2 nitric oxide + NADPH + 2 O2 = 2 nitrate + NADP(+) + H(+)</text>
        <dbReference type="Rhea" id="RHEA:19465"/>
        <dbReference type="ChEBI" id="CHEBI:15378"/>
        <dbReference type="ChEBI" id="CHEBI:15379"/>
        <dbReference type="ChEBI" id="CHEBI:16480"/>
        <dbReference type="ChEBI" id="CHEBI:17632"/>
        <dbReference type="ChEBI" id="CHEBI:57783"/>
        <dbReference type="ChEBI" id="CHEBI:58349"/>
        <dbReference type="EC" id="1.14.12.17"/>
    </reaction>
</comment>
<evidence type="ECO:0000256" key="2">
    <source>
        <dbReference type="ARBA" id="ARBA00012229"/>
    </source>
</evidence>
<dbReference type="SUPFAM" id="SSF52343">
    <property type="entry name" value="Ferredoxin reductase-like, C-terminal NADP-linked domain"/>
    <property type="match status" value="1"/>
</dbReference>
<dbReference type="PANTHER" id="PTHR47354">
    <property type="entry name" value="NADH OXIDOREDUCTASE HCR"/>
    <property type="match status" value="1"/>
</dbReference>
<keyword evidence="9" id="KW-1185">Reference proteome</keyword>
<evidence type="ECO:0000256" key="6">
    <source>
        <dbReference type="RuleBase" id="RU000356"/>
    </source>
</evidence>
<dbReference type="InterPro" id="IPR017938">
    <property type="entry name" value="Riboflavin_synthase-like_b-brl"/>
</dbReference>
<evidence type="ECO:0000259" key="7">
    <source>
        <dbReference type="PROSITE" id="PS51384"/>
    </source>
</evidence>
<dbReference type="SUPFAM" id="SSF46458">
    <property type="entry name" value="Globin-like"/>
    <property type="match status" value="1"/>
</dbReference>
<evidence type="ECO:0000313" key="9">
    <source>
        <dbReference type="Proteomes" id="UP000243579"/>
    </source>
</evidence>
<comment type="similarity">
    <text evidence="1">In the C-terminal section; belongs to the flavoprotein pyridine nucleotide cytochrome reductase family.</text>
</comment>
<proteinExistence type="inferred from homology"/>
<evidence type="ECO:0000256" key="1">
    <source>
        <dbReference type="ARBA" id="ARBA00006401"/>
    </source>
</evidence>
<dbReference type="EMBL" id="JNBR01000541">
    <property type="protein sequence ID" value="OQR91318.1"/>
    <property type="molecule type" value="Genomic_DNA"/>
</dbReference>
<dbReference type="Gene3D" id="1.10.490.10">
    <property type="entry name" value="Globins"/>
    <property type="match status" value="1"/>
</dbReference>
<evidence type="ECO:0000256" key="5">
    <source>
        <dbReference type="ARBA" id="ARBA00049433"/>
    </source>
</evidence>
<dbReference type="AlphaFoldDB" id="A0A1V9YZY2"/>
<dbReference type="Pfam" id="PF00042">
    <property type="entry name" value="Globin"/>
    <property type="match status" value="1"/>
</dbReference>
<dbReference type="GO" id="GO:0019825">
    <property type="term" value="F:oxygen binding"/>
    <property type="evidence" value="ECO:0007669"/>
    <property type="project" value="InterPro"/>
</dbReference>
<dbReference type="Proteomes" id="UP000243579">
    <property type="component" value="Unassembled WGS sequence"/>
</dbReference>
<evidence type="ECO:0000256" key="3">
    <source>
        <dbReference type="ARBA" id="ARBA00023027"/>
    </source>
</evidence>
<dbReference type="OrthoDB" id="63322at2759"/>
<dbReference type="PANTHER" id="PTHR47354:SF5">
    <property type="entry name" value="PROTEIN RFBI"/>
    <property type="match status" value="1"/>
</dbReference>
<dbReference type="GO" id="GO:0005344">
    <property type="term" value="F:oxygen carrier activity"/>
    <property type="evidence" value="ECO:0007669"/>
    <property type="project" value="UniProtKB-KW"/>
</dbReference>
<reference evidence="8 9" key="1">
    <citation type="journal article" date="2014" name="Genome Biol. Evol.">
        <title>The secreted proteins of Achlya hypogyna and Thraustotheca clavata identify the ancestral oomycete secretome and reveal gene acquisitions by horizontal gene transfer.</title>
        <authorList>
            <person name="Misner I."/>
            <person name="Blouin N."/>
            <person name="Leonard G."/>
            <person name="Richards T.A."/>
            <person name="Lane C.E."/>
        </authorList>
    </citation>
    <scope>NUCLEOTIDE SEQUENCE [LARGE SCALE GENOMIC DNA]</scope>
    <source>
        <strain evidence="8 9">ATCC 48635</strain>
    </source>
</reference>
<keyword evidence="3" id="KW-0520">NAD</keyword>